<dbReference type="Pfam" id="PF18124">
    <property type="entry name" value="Kindlin_2_N"/>
    <property type="match status" value="1"/>
</dbReference>
<dbReference type="InterPro" id="IPR011993">
    <property type="entry name" value="PH-like_dom_sf"/>
</dbReference>
<dbReference type="InterPro" id="IPR040790">
    <property type="entry name" value="Kindlin_2_N"/>
</dbReference>
<dbReference type="PANTHER" id="PTHR16160:SF13">
    <property type="entry name" value="FERMITIN 2-RELATED"/>
    <property type="match status" value="1"/>
</dbReference>
<feature type="domain" description="Band 4.1" evidence="2">
    <location>
        <begin position="103"/>
        <end position="500"/>
    </location>
</feature>
<accession>A0A177B5S1</accession>
<protein>
    <submittedName>
        <fullName evidence="3">Fermitin family 3</fullName>
    </submittedName>
</protein>
<organism evidence="3 4">
    <name type="scientific">Intoshia linei</name>
    <dbReference type="NCBI Taxonomy" id="1819745"/>
    <lineage>
        <taxon>Eukaryota</taxon>
        <taxon>Metazoa</taxon>
        <taxon>Spiralia</taxon>
        <taxon>Lophotrochozoa</taxon>
        <taxon>Mesozoa</taxon>
        <taxon>Orthonectida</taxon>
        <taxon>Rhopaluridae</taxon>
        <taxon>Intoshia</taxon>
    </lineage>
</organism>
<gene>
    <name evidence="3" type="ORF">A3Q56_03484</name>
</gene>
<keyword evidence="4" id="KW-1185">Reference proteome</keyword>
<dbReference type="InterPro" id="IPR037843">
    <property type="entry name" value="Kindlin/fermitin"/>
</dbReference>
<dbReference type="SUPFAM" id="SSF47031">
    <property type="entry name" value="Second domain of FERM"/>
    <property type="match status" value="1"/>
</dbReference>
<evidence type="ECO:0000256" key="1">
    <source>
        <dbReference type="SAM" id="Coils"/>
    </source>
</evidence>
<dbReference type="SMART" id="SM00295">
    <property type="entry name" value="B41"/>
    <property type="match status" value="1"/>
</dbReference>
<feature type="coiled-coil region" evidence="1">
    <location>
        <begin position="282"/>
        <end position="309"/>
    </location>
</feature>
<proteinExistence type="predicted"/>
<dbReference type="GO" id="GO:0007160">
    <property type="term" value="P:cell-matrix adhesion"/>
    <property type="evidence" value="ECO:0007669"/>
    <property type="project" value="TreeGrafter"/>
</dbReference>
<dbReference type="PANTHER" id="PTHR16160">
    <property type="entry name" value="FERMITIN 2-RELATED"/>
    <property type="match status" value="1"/>
</dbReference>
<reference evidence="3 4" key="1">
    <citation type="submission" date="2016-04" db="EMBL/GenBank/DDBJ databases">
        <title>The genome of Intoshia linei affirms orthonectids as highly simplified spiralians.</title>
        <authorList>
            <person name="Mikhailov K.V."/>
            <person name="Slusarev G.S."/>
            <person name="Nikitin M.A."/>
            <person name="Logacheva M.D."/>
            <person name="Penin A."/>
            <person name="Aleoshin V."/>
            <person name="Panchin Y.V."/>
        </authorList>
    </citation>
    <scope>NUCLEOTIDE SEQUENCE [LARGE SCALE GENOMIC DNA]</scope>
    <source>
        <strain evidence="3">Intl2013</strain>
        <tissue evidence="3">Whole animal</tissue>
    </source>
</reference>
<dbReference type="CDD" id="cd17095">
    <property type="entry name" value="FERM_F0_kindlins"/>
    <property type="match status" value="1"/>
</dbReference>
<evidence type="ECO:0000313" key="3">
    <source>
        <dbReference type="EMBL" id="OAF68764.1"/>
    </source>
</evidence>
<evidence type="ECO:0000259" key="2">
    <source>
        <dbReference type="SMART" id="SM00295"/>
    </source>
</evidence>
<dbReference type="Gene3D" id="3.10.20.90">
    <property type="entry name" value="Phosphatidylinositol 3-kinase Catalytic Subunit, Chain A, domain 1"/>
    <property type="match status" value="1"/>
</dbReference>
<dbReference type="CDD" id="cd14473">
    <property type="entry name" value="FERM_B-lobe"/>
    <property type="match status" value="1"/>
</dbReference>
<dbReference type="GO" id="GO:0030055">
    <property type="term" value="C:cell-substrate junction"/>
    <property type="evidence" value="ECO:0007669"/>
    <property type="project" value="TreeGrafter"/>
</dbReference>
<sequence length="609" mass="70814">MSIDQVMDENTLSTSNDENVQLVITIHLNGTEKINYKVSVSTTIRNLCDGIIYEISKTKKSPNDDMDWSDYNLWWPTNRVWIDQSKLNVSQYCLEDDDELVFCKTHYNIMLQLPDHQIIQMSVNFSVRVSDVMRNICLFFDIPDSEELCIFYPQKHSKGKIIMDYEDFGQPSPRKNIKDPILRQLAMPESIDTVVNKYATFDMDKYNLENSLPLEDLGAEIHNNPYKDVHLNLFYEQAKWTILNGVHTCSSQEYAVFAALQLNIQESICNDVSEKLVQDSINKEIERDIEKLKDELRLALSNNSHIEEIDYCPELRVIVPHAKIKKKNLSLNNHEFLLHKTILSIMNPKDGVLLLELDLKSAEIEGKFKDFSINIKVFADTINFELICIKFKELDQYASWLTALTFTTFGRTLKNTNFHSEVNYIKTMHALLSQSKNSDGDKQIKHNINNFIPLKFKKLKKFNNHVRTAYNGLKHMNVQESKLMFIKIWQQIKTVGLIYFNVVVDIGISKHKEVCYMVFAPNRIMLIDIKTNVVFRTDYLYKLQNWGINWDETSVDFAFNDSSYKVTCQFNCELLHETVGTTIFLFLKNSDDSAKAKHLLFNNLITPGF</sequence>
<dbReference type="InterPro" id="IPR035963">
    <property type="entry name" value="FERM_2"/>
</dbReference>
<dbReference type="Gene3D" id="2.30.29.30">
    <property type="entry name" value="Pleckstrin-homology domain (PH domain)/Phosphotyrosine-binding domain (PTB)"/>
    <property type="match status" value="1"/>
</dbReference>
<dbReference type="InterPro" id="IPR019749">
    <property type="entry name" value="Band_41_domain"/>
</dbReference>
<dbReference type="Proteomes" id="UP000078046">
    <property type="component" value="Unassembled WGS sequence"/>
</dbReference>
<dbReference type="Pfam" id="PF00373">
    <property type="entry name" value="FERM_M"/>
    <property type="match status" value="1"/>
</dbReference>
<dbReference type="GO" id="GO:0007229">
    <property type="term" value="P:integrin-mediated signaling pathway"/>
    <property type="evidence" value="ECO:0007669"/>
    <property type="project" value="InterPro"/>
</dbReference>
<dbReference type="OrthoDB" id="10057618at2759"/>
<dbReference type="InterPro" id="IPR019748">
    <property type="entry name" value="FERM_central"/>
</dbReference>
<dbReference type="EMBL" id="LWCA01000391">
    <property type="protein sequence ID" value="OAF68764.1"/>
    <property type="molecule type" value="Genomic_DNA"/>
</dbReference>
<comment type="caution">
    <text evidence="3">The sequence shown here is derived from an EMBL/GenBank/DDBJ whole genome shotgun (WGS) entry which is preliminary data.</text>
</comment>
<dbReference type="AlphaFoldDB" id="A0A177B5S1"/>
<dbReference type="GO" id="GO:0005178">
    <property type="term" value="F:integrin binding"/>
    <property type="evidence" value="ECO:0007669"/>
    <property type="project" value="TreeGrafter"/>
</dbReference>
<evidence type="ECO:0000313" key="4">
    <source>
        <dbReference type="Proteomes" id="UP000078046"/>
    </source>
</evidence>
<dbReference type="Gene3D" id="1.20.80.10">
    <property type="match status" value="1"/>
</dbReference>
<dbReference type="InterPro" id="IPR014352">
    <property type="entry name" value="FERM/acyl-CoA-bd_prot_sf"/>
</dbReference>
<keyword evidence="1" id="KW-0175">Coiled coil</keyword>
<name>A0A177B5S1_9BILA</name>